<evidence type="ECO:0000256" key="3">
    <source>
        <dbReference type="ARBA" id="ARBA00022792"/>
    </source>
</evidence>
<dbReference type="InterPro" id="IPR001107">
    <property type="entry name" value="Band_7"/>
</dbReference>
<dbReference type="GO" id="GO:0005743">
    <property type="term" value="C:mitochondrial inner membrane"/>
    <property type="evidence" value="ECO:0007669"/>
    <property type="project" value="UniProtKB-SubCell"/>
</dbReference>
<dbReference type="AlphaFoldDB" id="F2UFV5"/>
<dbReference type="InterPro" id="IPR036013">
    <property type="entry name" value="Band_7/SPFH_dom_sf"/>
</dbReference>
<dbReference type="eggNOG" id="KOG3090">
    <property type="taxonomic scope" value="Eukaryota"/>
</dbReference>
<organism evidence="9">
    <name type="scientific">Salpingoeca rosetta (strain ATCC 50818 / BSB-021)</name>
    <dbReference type="NCBI Taxonomy" id="946362"/>
    <lineage>
        <taxon>Eukaryota</taxon>
        <taxon>Choanoflagellata</taxon>
        <taxon>Craspedida</taxon>
        <taxon>Salpingoecidae</taxon>
        <taxon>Salpingoeca</taxon>
    </lineage>
</organism>
<feature type="domain" description="Band 7" evidence="7">
    <location>
        <begin position="32"/>
        <end position="193"/>
    </location>
</feature>
<dbReference type="OMA" id="NEGTHFQ"/>
<dbReference type="FunFam" id="3.30.479.30:FF:000001">
    <property type="entry name" value="Prohibitin 2"/>
    <property type="match status" value="1"/>
</dbReference>
<protein>
    <recommendedName>
        <fullName evidence="6">Prohibitin</fullName>
    </recommendedName>
</protein>
<evidence type="ECO:0000256" key="2">
    <source>
        <dbReference type="ARBA" id="ARBA00009658"/>
    </source>
</evidence>
<dbReference type="InParanoid" id="F2UFV5"/>
<dbReference type="GeneID" id="16072400"/>
<dbReference type="PRINTS" id="PR00679">
    <property type="entry name" value="PROHIBITIN"/>
</dbReference>
<keyword evidence="5" id="KW-0472">Membrane</keyword>
<evidence type="ECO:0000256" key="6">
    <source>
        <dbReference type="RuleBase" id="RU366048"/>
    </source>
</evidence>
<comment type="subcellular location">
    <subcellularLocation>
        <location evidence="1 6">Mitochondrion inner membrane</location>
    </subcellularLocation>
</comment>
<evidence type="ECO:0000256" key="1">
    <source>
        <dbReference type="ARBA" id="ARBA00004273"/>
    </source>
</evidence>
<comment type="similarity">
    <text evidence="2 6">Belongs to the prohibitin family.</text>
</comment>
<accession>F2UFV5</accession>
<dbReference type="PANTHER" id="PTHR23222:SF1">
    <property type="entry name" value="PROHIBITIN-2"/>
    <property type="match status" value="1"/>
</dbReference>
<dbReference type="Pfam" id="PF01145">
    <property type="entry name" value="Band_7"/>
    <property type="match status" value="1"/>
</dbReference>
<dbReference type="SUPFAM" id="SSF117892">
    <property type="entry name" value="Band 7/SPFH domain"/>
    <property type="match status" value="1"/>
</dbReference>
<name>F2UFV5_SALR5</name>
<proteinExistence type="inferred from homology"/>
<dbReference type="STRING" id="946362.F2UFV5"/>
<dbReference type="Proteomes" id="UP000007799">
    <property type="component" value="Unassembled WGS sequence"/>
</dbReference>
<evidence type="ECO:0000313" key="9">
    <source>
        <dbReference type="Proteomes" id="UP000007799"/>
    </source>
</evidence>
<dbReference type="EMBL" id="GL832972">
    <property type="protein sequence ID" value="EGD75383.1"/>
    <property type="molecule type" value="Genomic_DNA"/>
</dbReference>
<dbReference type="OrthoDB" id="275637at2759"/>
<dbReference type="SMART" id="SM00244">
    <property type="entry name" value="PHB"/>
    <property type="match status" value="1"/>
</dbReference>
<evidence type="ECO:0000259" key="7">
    <source>
        <dbReference type="SMART" id="SM00244"/>
    </source>
</evidence>
<dbReference type="GO" id="GO:0007005">
    <property type="term" value="P:mitochondrion organization"/>
    <property type="evidence" value="ECO:0007669"/>
    <property type="project" value="TreeGrafter"/>
</dbReference>
<keyword evidence="4" id="KW-0496">Mitochondrion</keyword>
<evidence type="ECO:0000256" key="4">
    <source>
        <dbReference type="ARBA" id="ARBA00023128"/>
    </source>
</evidence>
<reference evidence="8" key="1">
    <citation type="submission" date="2009-08" db="EMBL/GenBank/DDBJ databases">
        <title>Annotation of Salpingoeca rosetta.</title>
        <authorList>
            <consortium name="The Broad Institute Genome Sequencing Platform"/>
            <person name="Russ C."/>
            <person name="Cuomo C."/>
            <person name="Burger G."/>
            <person name="Gray M.W."/>
            <person name="Holland P.W.H."/>
            <person name="King N."/>
            <person name="Lang F.B.F."/>
            <person name="Roger A.J."/>
            <person name="Ruiz-Trillo I."/>
            <person name="Young S.K."/>
            <person name="Zeng Q."/>
            <person name="Gargeya S."/>
            <person name="Alvarado L."/>
            <person name="Berlin A."/>
            <person name="Chapman S.B."/>
            <person name="Chen Z."/>
            <person name="Freedman E."/>
            <person name="Gellesch M."/>
            <person name="Goldberg J."/>
            <person name="Griggs A."/>
            <person name="Gujja S."/>
            <person name="Heilman E."/>
            <person name="Heiman D."/>
            <person name="Howarth C."/>
            <person name="Mehta T."/>
            <person name="Neiman D."/>
            <person name="Pearson M."/>
            <person name="Roberts A."/>
            <person name="Saif S."/>
            <person name="Shea T."/>
            <person name="Shenoy N."/>
            <person name="Sisk P."/>
            <person name="Stolte C."/>
            <person name="Sykes S."/>
            <person name="White J."/>
            <person name="Yandava C."/>
            <person name="Haas B."/>
            <person name="Nusbaum C."/>
            <person name="Birren B."/>
        </authorList>
    </citation>
    <scope>NUCLEOTIDE SEQUENCE [LARGE SCALE GENOMIC DNA]</scope>
    <source>
        <strain evidence="8">ATCC 50818</strain>
    </source>
</reference>
<dbReference type="CDD" id="cd03401">
    <property type="entry name" value="SPFH_prohibitin"/>
    <property type="match status" value="1"/>
</dbReference>
<evidence type="ECO:0000313" key="8">
    <source>
        <dbReference type="EMBL" id="EGD75383.1"/>
    </source>
</evidence>
<dbReference type="InterPro" id="IPR000163">
    <property type="entry name" value="Prohibitin"/>
</dbReference>
<gene>
    <name evidence="8" type="ORF">PTSG_06460</name>
</gene>
<dbReference type="KEGG" id="sre:PTSG_06460"/>
<dbReference type="Gene3D" id="3.30.479.30">
    <property type="entry name" value="Band 7 domain"/>
    <property type="match status" value="1"/>
</dbReference>
<keyword evidence="9" id="KW-1185">Reference proteome</keyword>
<sequence length="292" mass="32342">MSALRGGMAKVPLRLIGGLIGLGTAAYGVNESIFTVDGGHRAVIYSRLSGVTDSVLGEGVHFRIPWLQRPIIYDIRAKAKRITSLTGTKDLQMVNVTLRVLCRPQINQLPSIYRNLGTDMDDRVLPSIMNEVLKSEIARFNASQLITQREKVSRLIRENLTERAEDFWLVLEDVAITDLSFGTEYSRAVEAKQVAQQEAQRAAMLVERAKQERQQKIVEAEGEAKSASLIGEAIAQNPGFLELRRIDAAREIAGTLSNSANRVYLDANQLLLNVDDYEFSETALKAASPKSQ</sequence>
<dbReference type="RefSeq" id="XP_004991840.1">
    <property type="nucleotide sequence ID" value="XM_004991783.1"/>
</dbReference>
<evidence type="ECO:0000256" key="5">
    <source>
        <dbReference type="ARBA" id="ARBA00023136"/>
    </source>
</evidence>
<dbReference type="PANTHER" id="PTHR23222">
    <property type="entry name" value="PROHIBITIN"/>
    <property type="match status" value="1"/>
</dbReference>
<keyword evidence="3 6" id="KW-0999">Mitochondrion inner membrane</keyword>
<dbReference type="FunCoup" id="F2UFV5">
    <property type="interactions" value="1588"/>
</dbReference>